<dbReference type="RefSeq" id="WP_239529396.1">
    <property type="nucleotide sequence ID" value="NZ_CBCRXA010000003.1"/>
</dbReference>
<accession>A0ABS2Q5L8</accession>
<comment type="caution">
    <text evidence="9">The sequence shown here is derived from an EMBL/GenBank/DDBJ whole genome shotgun (WGS) entry which is preliminary data.</text>
</comment>
<evidence type="ECO:0000256" key="1">
    <source>
        <dbReference type="ARBA" id="ARBA00004651"/>
    </source>
</evidence>
<evidence type="ECO:0000256" key="2">
    <source>
        <dbReference type="ARBA" id="ARBA00010145"/>
    </source>
</evidence>
<evidence type="ECO:0000256" key="7">
    <source>
        <dbReference type="ARBA" id="ARBA00023136"/>
    </source>
</evidence>
<keyword evidence="5 8" id="KW-0812">Transmembrane</keyword>
<dbReference type="Pfam" id="PF03547">
    <property type="entry name" value="Mem_trans"/>
    <property type="match status" value="1"/>
</dbReference>
<keyword evidence="7 8" id="KW-0472">Membrane</keyword>
<dbReference type="Proteomes" id="UP000823201">
    <property type="component" value="Unassembled WGS sequence"/>
</dbReference>
<feature type="transmembrane region" description="Helical" evidence="8">
    <location>
        <begin position="221"/>
        <end position="242"/>
    </location>
</feature>
<feature type="transmembrane region" description="Helical" evidence="8">
    <location>
        <begin position="120"/>
        <end position="142"/>
    </location>
</feature>
<keyword evidence="6 8" id="KW-1133">Transmembrane helix</keyword>
<keyword evidence="10" id="KW-1185">Reference proteome</keyword>
<sequence length="298" mass="32874">MIVFWHVLFPVLLIFVSGFILQKIFHLDIKPISTMAVYLLLPLLVFDIFYKEAINLSFYQVFAAAVLIMFALIVLVVLLVKCFRFDRASLSALLLSTVFPNSGNFGIPVVLFAFGQKGLIYAMPMMIIHNVMMSTFGIYFAVSGKGGLKTALRTVIAQPQNYAVVLGILMQQFHIPLPGNIFQSVRYVSDAAIPVVMVVLGMQLANVSLRQFKFGRISFVLLIRLFASPLIAWGICAALRLNPLLTDVIVLLSAMPSAANTTLYAIQFNAQPKFVSSATFVTTVTSILTLAVLLNLLL</sequence>
<feature type="transmembrane region" description="Helical" evidence="8">
    <location>
        <begin position="56"/>
        <end position="80"/>
    </location>
</feature>
<evidence type="ECO:0000256" key="5">
    <source>
        <dbReference type="ARBA" id="ARBA00022692"/>
    </source>
</evidence>
<evidence type="ECO:0000256" key="6">
    <source>
        <dbReference type="ARBA" id="ARBA00022989"/>
    </source>
</evidence>
<proteinExistence type="inferred from homology"/>
<comment type="similarity">
    <text evidence="2">Belongs to the auxin efflux carrier (TC 2.A.69) family.</text>
</comment>
<feature type="transmembrane region" description="Helical" evidence="8">
    <location>
        <begin position="6"/>
        <end position="25"/>
    </location>
</feature>
<evidence type="ECO:0000256" key="4">
    <source>
        <dbReference type="ARBA" id="ARBA00022475"/>
    </source>
</evidence>
<evidence type="ECO:0000256" key="3">
    <source>
        <dbReference type="ARBA" id="ARBA00022448"/>
    </source>
</evidence>
<evidence type="ECO:0000313" key="10">
    <source>
        <dbReference type="Proteomes" id="UP000823201"/>
    </source>
</evidence>
<dbReference type="Gene3D" id="1.20.1530.20">
    <property type="match status" value="2"/>
</dbReference>
<comment type="subcellular location">
    <subcellularLocation>
        <location evidence="1">Cell membrane</location>
        <topology evidence="1">Multi-pass membrane protein</topology>
    </subcellularLocation>
</comment>
<dbReference type="EMBL" id="JAFBEV010000003">
    <property type="protein sequence ID" value="MBM7657082.1"/>
    <property type="molecule type" value="Genomic_DNA"/>
</dbReference>
<organism evidence="9 10">
    <name type="scientific">Sporolactobacillus spathodeae</name>
    <dbReference type="NCBI Taxonomy" id="1465502"/>
    <lineage>
        <taxon>Bacteria</taxon>
        <taxon>Bacillati</taxon>
        <taxon>Bacillota</taxon>
        <taxon>Bacilli</taxon>
        <taxon>Bacillales</taxon>
        <taxon>Sporolactobacillaceae</taxon>
        <taxon>Sporolactobacillus</taxon>
    </lineage>
</organism>
<feature type="transmembrane region" description="Helical" evidence="8">
    <location>
        <begin position="162"/>
        <end position="179"/>
    </location>
</feature>
<dbReference type="PANTHER" id="PTHR36838">
    <property type="entry name" value="AUXIN EFFLUX CARRIER FAMILY PROTEIN"/>
    <property type="match status" value="1"/>
</dbReference>
<evidence type="ECO:0000256" key="8">
    <source>
        <dbReference type="SAM" id="Phobius"/>
    </source>
</evidence>
<gene>
    <name evidence="9" type="ORF">JOC27_000523</name>
</gene>
<feature type="transmembrane region" description="Helical" evidence="8">
    <location>
        <begin position="92"/>
        <end position="114"/>
    </location>
</feature>
<reference evidence="9 10" key="1">
    <citation type="submission" date="2021-01" db="EMBL/GenBank/DDBJ databases">
        <title>Genomic Encyclopedia of Type Strains, Phase IV (KMG-IV): sequencing the most valuable type-strain genomes for metagenomic binning, comparative biology and taxonomic classification.</title>
        <authorList>
            <person name="Goeker M."/>
        </authorList>
    </citation>
    <scope>NUCLEOTIDE SEQUENCE [LARGE SCALE GENOMIC DNA]</scope>
    <source>
        <strain evidence="9 10">DSM 100968</strain>
    </source>
</reference>
<feature type="transmembrane region" description="Helical" evidence="8">
    <location>
        <begin position="191"/>
        <end position="209"/>
    </location>
</feature>
<feature type="transmembrane region" description="Helical" evidence="8">
    <location>
        <begin position="248"/>
        <end position="266"/>
    </location>
</feature>
<keyword evidence="3" id="KW-0813">Transport</keyword>
<name>A0ABS2Q5L8_9BACL</name>
<dbReference type="PANTHER" id="PTHR36838:SF1">
    <property type="entry name" value="SLR1864 PROTEIN"/>
    <property type="match status" value="1"/>
</dbReference>
<evidence type="ECO:0000313" key="9">
    <source>
        <dbReference type="EMBL" id="MBM7657082.1"/>
    </source>
</evidence>
<protein>
    <submittedName>
        <fullName evidence="9">Permease</fullName>
    </submittedName>
</protein>
<dbReference type="InterPro" id="IPR038770">
    <property type="entry name" value="Na+/solute_symporter_sf"/>
</dbReference>
<keyword evidence="4" id="KW-1003">Cell membrane</keyword>
<dbReference type="InterPro" id="IPR004776">
    <property type="entry name" value="Mem_transp_PIN-like"/>
</dbReference>
<feature type="transmembrane region" description="Helical" evidence="8">
    <location>
        <begin position="278"/>
        <end position="297"/>
    </location>
</feature>